<dbReference type="EMBL" id="JBDFQZ010000003">
    <property type="protein sequence ID" value="KAK9741225.1"/>
    <property type="molecule type" value="Genomic_DNA"/>
</dbReference>
<feature type="region of interest" description="Disordered" evidence="2">
    <location>
        <begin position="294"/>
        <end position="350"/>
    </location>
</feature>
<dbReference type="PANTHER" id="PTHR12917">
    <property type="entry name" value="ASPARTYL PROTEASE DDI-RELATED"/>
    <property type="match status" value="1"/>
</dbReference>
<feature type="region of interest" description="Disordered" evidence="2">
    <location>
        <begin position="563"/>
        <end position="667"/>
    </location>
</feature>
<dbReference type="Gene3D" id="2.40.70.10">
    <property type="entry name" value="Acid Proteases"/>
    <property type="match status" value="1"/>
</dbReference>
<evidence type="ECO:0000259" key="3">
    <source>
        <dbReference type="Pfam" id="PF03732"/>
    </source>
</evidence>
<evidence type="ECO:0000313" key="4">
    <source>
        <dbReference type="EMBL" id="KAK9741225.1"/>
    </source>
</evidence>
<protein>
    <recommendedName>
        <fullName evidence="3">Retrotransposon gag domain-containing protein</fullName>
    </recommendedName>
</protein>
<feature type="compositionally biased region" description="Basic and acidic residues" evidence="2">
    <location>
        <begin position="641"/>
        <end position="651"/>
    </location>
</feature>
<evidence type="ECO:0000313" key="5">
    <source>
        <dbReference type="Proteomes" id="UP001443914"/>
    </source>
</evidence>
<dbReference type="InterPro" id="IPR021109">
    <property type="entry name" value="Peptidase_aspartic_dom_sf"/>
</dbReference>
<feature type="compositionally biased region" description="Basic and acidic residues" evidence="2">
    <location>
        <begin position="580"/>
        <end position="590"/>
    </location>
</feature>
<dbReference type="GO" id="GO:0006508">
    <property type="term" value="P:proteolysis"/>
    <property type="evidence" value="ECO:0007669"/>
    <property type="project" value="InterPro"/>
</dbReference>
<feature type="region of interest" description="Disordered" evidence="2">
    <location>
        <begin position="693"/>
        <end position="724"/>
    </location>
</feature>
<dbReference type="GO" id="GO:0004190">
    <property type="term" value="F:aspartic-type endopeptidase activity"/>
    <property type="evidence" value="ECO:0007669"/>
    <property type="project" value="InterPro"/>
</dbReference>
<keyword evidence="5" id="KW-1185">Reference proteome</keyword>
<accession>A0AAW1M2A7</accession>
<dbReference type="PROSITE" id="PS00141">
    <property type="entry name" value="ASP_PROTEASE"/>
    <property type="match status" value="1"/>
</dbReference>
<dbReference type="InterPro" id="IPR001969">
    <property type="entry name" value="Aspartic_peptidase_AS"/>
</dbReference>
<dbReference type="Pfam" id="PF03732">
    <property type="entry name" value="Retrotrans_gag"/>
    <property type="match status" value="1"/>
</dbReference>
<reference evidence="4" key="1">
    <citation type="submission" date="2024-03" db="EMBL/GenBank/DDBJ databases">
        <title>WGS assembly of Saponaria officinalis var. Norfolk2.</title>
        <authorList>
            <person name="Jenkins J."/>
            <person name="Shu S."/>
            <person name="Grimwood J."/>
            <person name="Barry K."/>
            <person name="Goodstein D."/>
            <person name="Schmutz J."/>
            <person name="Leebens-Mack J."/>
            <person name="Osbourn A."/>
        </authorList>
    </citation>
    <scope>NUCLEOTIDE SEQUENCE [LARGE SCALE GENOMIC DNA]</scope>
    <source>
        <strain evidence="4">JIC</strain>
    </source>
</reference>
<dbReference type="SUPFAM" id="SSF50630">
    <property type="entry name" value="Acid proteases"/>
    <property type="match status" value="1"/>
</dbReference>
<evidence type="ECO:0000256" key="2">
    <source>
        <dbReference type="SAM" id="MobiDB-lite"/>
    </source>
</evidence>
<dbReference type="PANTHER" id="PTHR12917:SF18">
    <property type="entry name" value="DNA DAMAGE-INDUCIBLE PROTEIN 1-LIKE"/>
    <property type="match status" value="1"/>
</dbReference>
<feature type="compositionally biased region" description="Polar residues" evidence="2">
    <location>
        <begin position="294"/>
        <end position="325"/>
    </location>
</feature>
<feature type="coiled-coil region" evidence="1">
    <location>
        <begin position="57"/>
        <end position="109"/>
    </location>
</feature>
<feature type="compositionally biased region" description="Polar residues" evidence="2">
    <location>
        <begin position="596"/>
        <end position="607"/>
    </location>
</feature>
<gene>
    <name evidence="4" type="ORF">RND81_03G090300</name>
</gene>
<organism evidence="4 5">
    <name type="scientific">Saponaria officinalis</name>
    <name type="common">Common soapwort</name>
    <name type="synonym">Lychnis saponaria</name>
    <dbReference type="NCBI Taxonomy" id="3572"/>
    <lineage>
        <taxon>Eukaryota</taxon>
        <taxon>Viridiplantae</taxon>
        <taxon>Streptophyta</taxon>
        <taxon>Embryophyta</taxon>
        <taxon>Tracheophyta</taxon>
        <taxon>Spermatophyta</taxon>
        <taxon>Magnoliopsida</taxon>
        <taxon>eudicotyledons</taxon>
        <taxon>Gunneridae</taxon>
        <taxon>Pentapetalae</taxon>
        <taxon>Caryophyllales</taxon>
        <taxon>Caryophyllaceae</taxon>
        <taxon>Caryophylleae</taxon>
        <taxon>Saponaria</taxon>
    </lineage>
</organism>
<dbReference type="AlphaFoldDB" id="A0AAW1M2A7"/>
<dbReference type="Pfam" id="PF13975">
    <property type="entry name" value="gag-asp_proteas"/>
    <property type="match status" value="1"/>
</dbReference>
<comment type="caution">
    <text evidence="4">The sequence shown here is derived from an EMBL/GenBank/DDBJ whole genome shotgun (WGS) entry which is preliminary data.</text>
</comment>
<sequence length="757" mass="85356">MAGDASTKDPVGQGGSTKDRLTALEKAVNEKIPALESLVIELRRELDTRKTVMKKMVTSHENQLRALEDALSEHLSSYVSLEVAHKEEMTFLHRRVEELTEMCSTLEEKVNTQPTISGARKVKAPPPRTFCGTRDSTEIGNFIFDMEQYFRVSQLDEELKIDTASMYLVDDAKLWWRSKYAEIEAWAITMVKWDDFKKALKDQFYPMNTGFAAKRKLKSLKHTTSIREYVKAFSACMLEIKDMSEDDRVFQFIDGLKDWAQVEIMRDRHVTVSAAMAAAERLVDYRDERESVPKKTTFSWNGGNQSRPRDSGSQAVTTSVVSNKFRQSRDSNQGGGQASSSSSGKTDASTTRKPLKCFFCSGPHRMMECPHKGDFDATRFKLATLTKESEAELAAQVEEADEHAFYQPEMHYMGSIRRLSSMVKTSDSDEEKSPGRLYVDMMINGRQARALIDTGATHNYVAPGEARRLGMVWDREEDYVMKSVNSSAKRICGMAGDTSVQLGSWKGRLDFSVVRMDDSKLILGLDFMVKTKTVVVPQIQSLYMMGPKPIVIKLVTLDNKGKDPRLSARPCGLGPKRGRPRDLVARDTRRNAPGSAPQSKVTRTAKSSMEPKARPKQAASGAQEPARPNTAPPRLQGVEPKMNEQVEEEGRTLLTPKAGGTLLMDPHKCRRTINEPQVDRAQKTLEFPCVRNKDREITQAPQPKASKRRRRTPRDRPNEDSQVQDLVNRAINAELMRLRQRVRSAIIRTRRSPTTSC</sequence>
<feature type="domain" description="Retrotransposon gag" evidence="3">
    <location>
        <begin position="164"/>
        <end position="257"/>
    </location>
</feature>
<feature type="compositionally biased region" description="Low complexity" evidence="2">
    <location>
        <begin position="338"/>
        <end position="349"/>
    </location>
</feature>
<dbReference type="InterPro" id="IPR005162">
    <property type="entry name" value="Retrotrans_gag_dom"/>
</dbReference>
<evidence type="ECO:0000256" key="1">
    <source>
        <dbReference type="SAM" id="Coils"/>
    </source>
</evidence>
<dbReference type="CDD" id="cd00303">
    <property type="entry name" value="retropepsin_like"/>
    <property type="match status" value="1"/>
</dbReference>
<name>A0AAW1M2A7_SAPOF</name>
<dbReference type="Proteomes" id="UP001443914">
    <property type="component" value="Unassembled WGS sequence"/>
</dbReference>
<proteinExistence type="predicted"/>
<keyword evidence="1" id="KW-0175">Coiled coil</keyword>